<evidence type="ECO:0008006" key="3">
    <source>
        <dbReference type="Google" id="ProtNLM"/>
    </source>
</evidence>
<proteinExistence type="predicted"/>
<dbReference type="Pfam" id="PF19788">
    <property type="entry name" value="DUF6272"/>
    <property type="match status" value="1"/>
</dbReference>
<organism evidence="1 2">
    <name type="scientific">Pseudogulbenkiania subflava DSM 22618</name>
    <dbReference type="NCBI Taxonomy" id="1123014"/>
    <lineage>
        <taxon>Bacteria</taxon>
        <taxon>Pseudomonadati</taxon>
        <taxon>Pseudomonadota</taxon>
        <taxon>Betaproteobacteria</taxon>
        <taxon>Neisseriales</taxon>
        <taxon>Chromobacteriaceae</taxon>
        <taxon>Pseudogulbenkiania</taxon>
    </lineage>
</organism>
<evidence type="ECO:0000313" key="1">
    <source>
        <dbReference type="EMBL" id="SME93800.1"/>
    </source>
</evidence>
<evidence type="ECO:0000313" key="2">
    <source>
        <dbReference type="Proteomes" id="UP000192920"/>
    </source>
</evidence>
<sequence length="180" mass="19469">MEQVDVLSLRAAFIQQGIMLCFNGPFSAMLIEEIGQALRKHMQGLQESQSAVTDVFSVYIELTQNIRHYTALRGLEGADAHATLIVSRSEDGRYVVSAGNVVLPADGDALVERIAALARLDKAGLKAEYKNQLRQPRDPSAKTGAGLGLIDLARRAYEPLQGSLTALDGGLAFFSLRVVI</sequence>
<keyword evidence="2" id="KW-1185">Reference proteome</keyword>
<reference evidence="2" key="1">
    <citation type="submission" date="2017-04" db="EMBL/GenBank/DDBJ databases">
        <authorList>
            <person name="Varghese N."/>
            <person name="Submissions S."/>
        </authorList>
    </citation>
    <scope>NUCLEOTIDE SEQUENCE [LARGE SCALE GENOMIC DNA]</scope>
    <source>
        <strain evidence="2">DSM 22618</strain>
    </source>
</reference>
<dbReference type="NCBIfam" id="NF038262">
    <property type="entry name" value="SiaB_fam_kinase"/>
    <property type="match status" value="1"/>
</dbReference>
<name>A0A1Y6B896_9NEIS</name>
<dbReference type="STRING" id="1123014.SAMN02745746_00202"/>
<dbReference type="RefSeq" id="WP_085274591.1">
    <property type="nucleotide sequence ID" value="NZ_FXAG01000001.1"/>
</dbReference>
<dbReference type="InterPro" id="IPR046239">
    <property type="entry name" value="DUF6272"/>
</dbReference>
<gene>
    <name evidence="1" type="ORF">SAMN02745746_00202</name>
</gene>
<dbReference type="Proteomes" id="UP000192920">
    <property type="component" value="Unassembled WGS sequence"/>
</dbReference>
<dbReference type="AlphaFoldDB" id="A0A1Y6B896"/>
<accession>A0A1Y6B896</accession>
<protein>
    <recommendedName>
        <fullName evidence="3">Histidine kinase-, DNA gyrase B-, and HSP90-like ATPase</fullName>
    </recommendedName>
</protein>
<dbReference type="EMBL" id="FXAG01000001">
    <property type="protein sequence ID" value="SME93800.1"/>
    <property type="molecule type" value="Genomic_DNA"/>
</dbReference>
<dbReference type="NCBIfam" id="NF038264">
    <property type="entry name" value="kinase_SiaB"/>
    <property type="match status" value="1"/>
</dbReference>